<evidence type="ECO:0000256" key="2">
    <source>
        <dbReference type="SAM" id="Phobius"/>
    </source>
</evidence>
<dbReference type="InterPro" id="IPR018247">
    <property type="entry name" value="EF_Hand_1_Ca_BS"/>
</dbReference>
<evidence type="ECO:0000313" key="5">
    <source>
        <dbReference type="Proteomes" id="UP000006732"/>
    </source>
</evidence>
<evidence type="ECO:0000313" key="4">
    <source>
        <dbReference type="EMBL" id="ABK99823.1"/>
    </source>
</evidence>
<dbReference type="HOGENOM" id="CLU_1553817_0_0_7"/>
<proteinExistence type="predicted"/>
<dbReference type="InterPro" id="IPR025517">
    <property type="entry name" value="DUF4405"/>
</dbReference>
<keyword evidence="5" id="KW-1185">Reference proteome</keyword>
<dbReference type="eggNOG" id="ENOG5032VUS">
    <property type="taxonomic scope" value="Bacteria"/>
</dbReference>
<feature type="domain" description="EF-hand" evidence="3">
    <location>
        <begin position="96"/>
        <end position="131"/>
    </location>
</feature>
<feature type="transmembrane region" description="Helical" evidence="2">
    <location>
        <begin position="44"/>
        <end position="61"/>
    </location>
</feature>
<evidence type="ECO:0000259" key="3">
    <source>
        <dbReference type="PROSITE" id="PS50222"/>
    </source>
</evidence>
<dbReference type="InterPro" id="IPR011992">
    <property type="entry name" value="EF-hand-dom_pair"/>
</dbReference>
<dbReference type="SUPFAM" id="SSF47473">
    <property type="entry name" value="EF-hand"/>
    <property type="match status" value="1"/>
</dbReference>
<feature type="transmembrane region" description="Helical" evidence="2">
    <location>
        <begin position="73"/>
        <end position="91"/>
    </location>
</feature>
<dbReference type="OrthoDB" id="9793491at2"/>
<dbReference type="RefSeq" id="WP_011736084.1">
    <property type="nucleotide sequence ID" value="NC_008609.1"/>
</dbReference>
<gene>
    <name evidence="4" type="ordered locus">Ppro_2216</name>
</gene>
<dbReference type="PROSITE" id="PS50222">
    <property type="entry name" value="EF_HAND_2"/>
    <property type="match status" value="1"/>
</dbReference>
<dbReference type="Proteomes" id="UP000006732">
    <property type="component" value="Chromosome"/>
</dbReference>
<dbReference type="GO" id="GO:0005509">
    <property type="term" value="F:calcium ion binding"/>
    <property type="evidence" value="ECO:0007669"/>
    <property type="project" value="InterPro"/>
</dbReference>
<protein>
    <recommendedName>
        <fullName evidence="3">EF-hand domain-containing protein</fullName>
    </recommendedName>
</protein>
<feature type="transmembrane region" description="Helical" evidence="2">
    <location>
        <begin position="12"/>
        <end position="32"/>
    </location>
</feature>
<keyword evidence="2" id="KW-0472">Membrane</keyword>
<evidence type="ECO:0000256" key="1">
    <source>
        <dbReference type="SAM" id="MobiDB-lite"/>
    </source>
</evidence>
<keyword evidence="2" id="KW-1133">Transmembrane helix</keyword>
<keyword evidence="2" id="KW-0812">Transmembrane</keyword>
<dbReference type="STRING" id="338966.Ppro_2216"/>
<dbReference type="EMBL" id="CP000482">
    <property type="protein sequence ID" value="ABK99823.1"/>
    <property type="molecule type" value="Genomic_DNA"/>
</dbReference>
<reference evidence="4 5" key="1">
    <citation type="submission" date="2006-10" db="EMBL/GenBank/DDBJ databases">
        <title>Complete sequence of chromosome of Pelobacter propionicus DSM 2379.</title>
        <authorList>
            <consortium name="US DOE Joint Genome Institute"/>
            <person name="Copeland A."/>
            <person name="Lucas S."/>
            <person name="Lapidus A."/>
            <person name="Barry K."/>
            <person name="Detter J.C."/>
            <person name="Glavina del Rio T."/>
            <person name="Hammon N."/>
            <person name="Israni S."/>
            <person name="Dalin E."/>
            <person name="Tice H."/>
            <person name="Pitluck S."/>
            <person name="Saunders E."/>
            <person name="Brettin T."/>
            <person name="Bruce D."/>
            <person name="Han C."/>
            <person name="Tapia R."/>
            <person name="Schmutz J."/>
            <person name="Larimer F."/>
            <person name="Land M."/>
            <person name="Hauser L."/>
            <person name="Kyrpides N."/>
            <person name="Kim E."/>
            <person name="Lovley D."/>
            <person name="Richardson P."/>
        </authorList>
    </citation>
    <scope>NUCLEOTIDE SEQUENCE [LARGE SCALE GENOMIC DNA]</scope>
    <source>
        <strain evidence="5">DSM 2379 / NBRC 103807 / OttBd1</strain>
    </source>
</reference>
<dbReference type="KEGG" id="ppd:Ppro_2216"/>
<dbReference type="InterPro" id="IPR002048">
    <property type="entry name" value="EF_hand_dom"/>
</dbReference>
<dbReference type="AlphaFoldDB" id="A1AR53"/>
<name>A1AR53_PELPD</name>
<accession>A1AR53</accession>
<dbReference type="PROSITE" id="PS00018">
    <property type="entry name" value="EF_HAND_1"/>
    <property type="match status" value="2"/>
</dbReference>
<dbReference type="Pfam" id="PF14358">
    <property type="entry name" value="DUF4405"/>
    <property type="match status" value="1"/>
</dbReference>
<feature type="region of interest" description="Disordered" evidence="1">
    <location>
        <begin position="145"/>
        <end position="172"/>
    </location>
</feature>
<dbReference type="Pfam" id="PF13202">
    <property type="entry name" value="EF-hand_5"/>
    <property type="match status" value="2"/>
</dbReference>
<sequence length="172" mass="18280">MKNRLLNRTWISPITSVTFLVVGVTGILMAFHVKNGGIKALHEWIGYVFTLAAVIHLVVNWRSFLSHFRERSAILAVCGGIILSLVVLYAGTGGGGKQGRPNQLVQTFDLNGNGLIDADEVSAAADSLNRLDGNHDGAISTQELLSMGGQGEGGNARGPHGPRGNPVRRNSL</sequence>
<organism evidence="4 5">
    <name type="scientific">Pelobacter propionicus (strain DSM 2379 / NBRC 103807 / OttBd1)</name>
    <dbReference type="NCBI Taxonomy" id="338966"/>
    <lineage>
        <taxon>Bacteria</taxon>
        <taxon>Pseudomonadati</taxon>
        <taxon>Thermodesulfobacteriota</taxon>
        <taxon>Desulfuromonadia</taxon>
        <taxon>Desulfuromonadales</taxon>
        <taxon>Desulfuromonadaceae</taxon>
        <taxon>Pelobacter</taxon>
    </lineage>
</organism>
<dbReference type="Gene3D" id="1.10.238.10">
    <property type="entry name" value="EF-hand"/>
    <property type="match status" value="1"/>
</dbReference>